<sequence length="45" mass="5261">MSRQILSVIYLNGVINDFAIKPAHTLKCFNHQKKGKQAKKNKRRH</sequence>
<dbReference type="Proteomes" id="UP000012960">
    <property type="component" value="Unplaced"/>
</dbReference>
<dbReference type="Gramene" id="Ma07_t19370.1">
    <property type="protein sequence ID" value="Ma07_p19370.1"/>
    <property type="gene ID" value="Ma07_g19370"/>
</dbReference>
<name>A0A804JXF9_MUSAM</name>
<reference evidence="1" key="1">
    <citation type="submission" date="2021-05" db="UniProtKB">
        <authorList>
            <consortium name="EnsemblPlants"/>
        </authorList>
    </citation>
    <scope>IDENTIFICATION</scope>
    <source>
        <strain evidence="1">subsp. malaccensis</strain>
    </source>
</reference>
<dbReference type="EnsemblPlants" id="Ma07_t19370.1">
    <property type="protein sequence ID" value="Ma07_p19370.1"/>
    <property type="gene ID" value="Ma07_g19370"/>
</dbReference>
<organism evidence="1 2">
    <name type="scientific">Musa acuminata subsp. malaccensis</name>
    <name type="common">Wild banana</name>
    <name type="synonym">Musa malaccensis</name>
    <dbReference type="NCBI Taxonomy" id="214687"/>
    <lineage>
        <taxon>Eukaryota</taxon>
        <taxon>Viridiplantae</taxon>
        <taxon>Streptophyta</taxon>
        <taxon>Embryophyta</taxon>
        <taxon>Tracheophyta</taxon>
        <taxon>Spermatophyta</taxon>
        <taxon>Magnoliopsida</taxon>
        <taxon>Liliopsida</taxon>
        <taxon>Zingiberales</taxon>
        <taxon>Musaceae</taxon>
        <taxon>Musa</taxon>
    </lineage>
</organism>
<dbReference type="AlphaFoldDB" id="A0A804JXF9"/>
<keyword evidence="2" id="KW-1185">Reference proteome</keyword>
<proteinExistence type="predicted"/>
<evidence type="ECO:0000313" key="2">
    <source>
        <dbReference type="Proteomes" id="UP000012960"/>
    </source>
</evidence>
<accession>A0A804JXF9</accession>
<protein>
    <submittedName>
        <fullName evidence="1">Uncharacterized protein</fullName>
    </submittedName>
</protein>
<evidence type="ECO:0000313" key="1">
    <source>
        <dbReference type="EnsemblPlants" id="Ma07_p19370.1"/>
    </source>
</evidence>
<dbReference type="InParanoid" id="A0A804JXF9"/>